<dbReference type="InterPro" id="IPR020095">
    <property type="entry name" value="PsdUridine_synth_TruA_C"/>
</dbReference>
<name>A0A7V3VSD8_9BACT</name>
<dbReference type="AlphaFoldDB" id="A0A7V3VSD8"/>
<feature type="active site" description="Nucleophile" evidence="4 5">
    <location>
        <position position="51"/>
    </location>
</feature>
<evidence type="ECO:0000256" key="5">
    <source>
        <dbReference type="PIRSR" id="PIRSR001430-1"/>
    </source>
</evidence>
<proteinExistence type="inferred from homology"/>
<dbReference type="InterPro" id="IPR020103">
    <property type="entry name" value="PsdUridine_synth_cat_dom_sf"/>
</dbReference>
<accession>A0A7V3VSD8</accession>
<dbReference type="PIRSF" id="PIRSF001430">
    <property type="entry name" value="tRNA_psdUrid_synth"/>
    <property type="match status" value="1"/>
</dbReference>
<dbReference type="InterPro" id="IPR001406">
    <property type="entry name" value="PsdUridine_synth_TruA"/>
</dbReference>
<organism evidence="9">
    <name type="scientific">Mesoaciditoga lauensis</name>
    <dbReference type="NCBI Taxonomy" id="1495039"/>
    <lineage>
        <taxon>Bacteria</taxon>
        <taxon>Thermotogati</taxon>
        <taxon>Thermotogota</taxon>
        <taxon>Thermotogae</taxon>
        <taxon>Mesoaciditogales</taxon>
        <taxon>Mesoaciditogaceae</taxon>
        <taxon>Mesoaciditoga</taxon>
    </lineage>
</organism>
<evidence type="ECO:0000256" key="1">
    <source>
        <dbReference type="ARBA" id="ARBA00009375"/>
    </source>
</evidence>
<dbReference type="Gene3D" id="3.30.70.580">
    <property type="entry name" value="Pseudouridine synthase I, catalytic domain, N-terminal subdomain"/>
    <property type="match status" value="1"/>
</dbReference>
<feature type="domain" description="Pseudouridine synthase I TruA alpha/beta" evidence="8">
    <location>
        <begin position="8"/>
        <end position="91"/>
    </location>
</feature>
<dbReference type="Gene3D" id="3.30.70.660">
    <property type="entry name" value="Pseudouridine synthase I, catalytic domain, C-terminal subdomain"/>
    <property type="match status" value="1"/>
</dbReference>
<evidence type="ECO:0000256" key="7">
    <source>
        <dbReference type="RuleBase" id="RU003792"/>
    </source>
</evidence>
<keyword evidence="2 4" id="KW-0819">tRNA processing</keyword>
<evidence type="ECO:0000256" key="3">
    <source>
        <dbReference type="ARBA" id="ARBA00023235"/>
    </source>
</evidence>
<comment type="catalytic activity">
    <reaction evidence="4 7">
        <text>uridine(38/39/40) in tRNA = pseudouridine(38/39/40) in tRNA</text>
        <dbReference type="Rhea" id="RHEA:22376"/>
        <dbReference type="Rhea" id="RHEA-COMP:10085"/>
        <dbReference type="Rhea" id="RHEA-COMP:10087"/>
        <dbReference type="ChEBI" id="CHEBI:65314"/>
        <dbReference type="ChEBI" id="CHEBI:65315"/>
        <dbReference type="EC" id="5.4.99.12"/>
    </reaction>
</comment>
<comment type="similarity">
    <text evidence="1 4 7">Belongs to the tRNA pseudouridine synthase TruA family.</text>
</comment>
<dbReference type="HAMAP" id="MF_00171">
    <property type="entry name" value="TruA"/>
    <property type="match status" value="1"/>
</dbReference>
<dbReference type="SUPFAM" id="SSF55120">
    <property type="entry name" value="Pseudouridine synthase"/>
    <property type="match status" value="1"/>
</dbReference>
<evidence type="ECO:0000256" key="6">
    <source>
        <dbReference type="PIRSR" id="PIRSR001430-2"/>
    </source>
</evidence>
<keyword evidence="3 4" id="KW-0413">Isomerase</keyword>
<dbReference type="GO" id="GO:0003723">
    <property type="term" value="F:RNA binding"/>
    <property type="evidence" value="ECO:0007669"/>
    <property type="project" value="InterPro"/>
</dbReference>
<feature type="domain" description="Pseudouridine synthase I TruA alpha/beta" evidence="8">
    <location>
        <begin position="143"/>
        <end position="246"/>
    </location>
</feature>
<dbReference type="FunFam" id="3.30.70.580:FF:000001">
    <property type="entry name" value="tRNA pseudouridine synthase A"/>
    <property type="match status" value="1"/>
</dbReference>
<dbReference type="EMBL" id="DTPE01000108">
    <property type="protein sequence ID" value="HGE75002.1"/>
    <property type="molecule type" value="Genomic_DNA"/>
</dbReference>
<dbReference type="CDD" id="cd02570">
    <property type="entry name" value="PseudoU_synth_EcTruA"/>
    <property type="match status" value="1"/>
</dbReference>
<dbReference type="NCBIfam" id="TIGR00071">
    <property type="entry name" value="hisT_truA"/>
    <property type="match status" value="1"/>
</dbReference>
<comment type="function">
    <text evidence="4">Formation of pseudouridine at positions 38, 39 and 40 in the anticodon stem and loop of transfer RNAs.</text>
</comment>
<dbReference type="PANTHER" id="PTHR11142">
    <property type="entry name" value="PSEUDOURIDYLATE SYNTHASE"/>
    <property type="match status" value="1"/>
</dbReference>
<protein>
    <recommendedName>
        <fullName evidence="4">tRNA pseudouridine synthase A</fullName>
        <ecNumber evidence="4">5.4.99.12</ecNumber>
    </recommendedName>
    <alternativeName>
        <fullName evidence="4">tRNA pseudouridine(38-40) synthase</fullName>
    </alternativeName>
    <alternativeName>
        <fullName evidence="4">tRNA pseudouridylate synthase I</fullName>
    </alternativeName>
    <alternativeName>
        <fullName evidence="4">tRNA-uridine isomerase I</fullName>
    </alternativeName>
</protein>
<dbReference type="Pfam" id="PF01416">
    <property type="entry name" value="PseudoU_synth_1"/>
    <property type="match status" value="2"/>
</dbReference>
<evidence type="ECO:0000256" key="2">
    <source>
        <dbReference type="ARBA" id="ARBA00022694"/>
    </source>
</evidence>
<dbReference type="InterPro" id="IPR020097">
    <property type="entry name" value="PsdUridine_synth_TruA_a/b_dom"/>
</dbReference>
<evidence type="ECO:0000313" key="9">
    <source>
        <dbReference type="EMBL" id="HGE75002.1"/>
    </source>
</evidence>
<dbReference type="InterPro" id="IPR020094">
    <property type="entry name" value="TruA/RsuA/RluB/E/F_N"/>
</dbReference>
<reference evidence="9" key="1">
    <citation type="journal article" date="2020" name="mSystems">
        <title>Genome- and Community-Level Interaction Insights into Carbon Utilization and Element Cycling Functions of Hydrothermarchaeota in Hydrothermal Sediment.</title>
        <authorList>
            <person name="Zhou Z."/>
            <person name="Liu Y."/>
            <person name="Xu W."/>
            <person name="Pan J."/>
            <person name="Luo Z.H."/>
            <person name="Li M."/>
        </authorList>
    </citation>
    <scope>NUCLEOTIDE SEQUENCE [LARGE SCALE GENOMIC DNA]</scope>
    <source>
        <strain evidence="9">SpSt-966</strain>
    </source>
</reference>
<evidence type="ECO:0000256" key="4">
    <source>
        <dbReference type="HAMAP-Rule" id="MF_00171"/>
    </source>
</evidence>
<comment type="caution">
    <text evidence="9">The sequence shown here is derived from an EMBL/GenBank/DDBJ whole genome shotgun (WGS) entry which is preliminary data.</text>
</comment>
<dbReference type="GO" id="GO:0160147">
    <property type="term" value="F:tRNA pseudouridine(38-40) synthase activity"/>
    <property type="evidence" value="ECO:0007669"/>
    <property type="project" value="UniProtKB-EC"/>
</dbReference>
<sequence>MKVVCSIEYDGKCFHGSQIHPNVRTVQGEFNEALEKIIKKPLRTELAGRTDSGVHANYQVFSFDLTTKNMDERNFKEAFNSLLPDDLHVRSVWFAPDSFNPRSSATIRIYHYFIFNSKEKNVFLRDRMWWFPYELDVKMMRDAAKYFEGVHDFTSYASIDKDDDRTPVRTIYRVRILKKSKYILIRVEGKSFLRRMVRNIVGTLVKVGTKDLEPEYVEKLFEMKDRSRAAATAPACGLYLYHVGFEQNVDSEVPNY</sequence>
<gene>
    <name evidence="4 9" type="primary">truA</name>
    <name evidence="9" type="ORF">ENX73_02625</name>
</gene>
<comment type="caution">
    <text evidence="4">Lacks conserved residue(s) required for the propagation of feature annotation.</text>
</comment>
<comment type="subunit">
    <text evidence="4">Homodimer.</text>
</comment>
<dbReference type="GO" id="GO:0031119">
    <property type="term" value="P:tRNA pseudouridine synthesis"/>
    <property type="evidence" value="ECO:0007669"/>
    <property type="project" value="UniProtKB-UniRule"/>
</dbReference>
<dbReference type="PANTHER" id="PTHR11142:SF0">
    <property type="entry name" value="TRNA PSEUDOURIDINE SYNTHASE-LIKE 1"/>
    <property type="match status" value="1"/>
</dbReference>
<evidence type="ECO:0000259" key="8">
    <source>
        <dbReference type="Pfam" id="PF01416"/>
    </source>
</evidence>
<dbReference type="EC" id="5.4.99.12" evidence="4"/>
<feature type="binding site" evidence="4 6">
    <location>
        <position position="110"/>
    </location>
    <ligand>
        <name>substrate</name>
    </ligand>
</feature>